<keyword evidence="1" id="KW-0614">Plasmid</keyword>
<geneLocation type="plasmid" evidence="1">
    <name>pCfr-OXA-198</name>
</geneLocation>
<dbReference type="EMBL" id="MN699848">
    <property type="protein sequence ID" value="QHW10898.1"/>
    <property type="molecule type" value="Genomic_DNA"/>
</dbReference>
<evidence type="ECO:0000313" key="1">
    <source>
        <dbReference type="EMBL" id="QHW10898.1"/>
    </source>
</evidence>
<dbReference type="AlphaFoldDB" id="A0A6C0NEC9"/>
<accession>A0A6C0NEC9</accession>
<organism evidence="1">
    <name type="scientific">Citrobacter pasteurii</name>
    <dbReference type="NCBI Taxonomy" id="1563222"/>
    <lineage>
        <taxon>Bacteria</taxon>
        <taxon>Pseudomonadati</taxon>
        <taxon>Pseudomonadota</taxon>
        <taxon>Gammaproteobacteria</taxon>
        <taxon>Enterobacterales</taxon>
        <taxon>Enterobacteriaceae</taxon>
        <taxon>Citrobacter</taxon>
    </lineage>
</organism>
<reference evidence="1" key="1">
    <citation type="journal article" date="2020" name="Antimicrob. Agents Chemother.">
        <title>First occurrence of the OXA-198 carbapenemase in Enterobacterales.</title>
        <authorList>
            <person name="Bonnin R.A."/>
            <person name="Jousset A.B."/>
            <person name="Gauthier L."/>
            <person name="Emeraud C."/>
            <person name="Girlich D."/>
            <person name="Sauvadet A."/>
            <person name="Cotellon G."/>
            <person name="Jove T."/>
            <person name="Dortet L."/>
            <person name="Naas T."/>
        </authorList>
    </citation>
    <scope>NUCLEOTIDE SEQUENCE</scope>
    <source>
        <strain evidence="1">175G8</strain>
        <plasmid evidence="1">pCfr-OXA-198</plasmid>
    </source>
</reference>
<name>A0A6C0NEC9_9ENTR</name>
<proteinExistence type="predicted"/>
<protein>
    <submittedName>
        <fullName evidence="1">Uncharacterized protein</fullName>
    </submittedName>
</protein>
<sequence>MKNNSHYENVILPIQEETKFINNKINSFLNPSNELKTILECVARHYPNGISEVLIPAMDDEKIKSLSYIELDNLSRRVNFLISTGYAKYFHYSETYLLKIRSECRKRYEQVIRDGYRVLDHAGNVIAYYGYVKGQYKLIEVNA</sequence>